<organism evidence="1 2">
    <name type="scientific">Bartonella elizabethae Re6043vi</name>
    <dbReference type="NCBI Taxonomy" id="1094554"/>
    <lineage>
        <taxon>Bacteria</taxon>
        <taxon>Pseudomonadati</taxon>
        <taxon>Pseudomonadota</taxon>
        <taxon>Alphaproteobacteria</taxon>
        <taxon>Hyphomicrobiales</taxon>
        <taxon>Bartonellaceae</taxon>
        <taxon>Bartonella</taxon>
    </lineage>
</organism>
<dbReference type="Pfam" id="PF05258">
    <property type="entry name" value="DciA"/>
    <property type="match status" value="1"/>
</dbReference>
<reference evidence="1 2" key="1">
    <citation type="submission" date="2012-03" db="EMBL/GenBank/DDBJ databases">
        <title>The Genome Sequence of Bartonella elizabethae Re6043vi.</title>
        <authorList>
            <consortium name="The Broad Institute Genome Sequencing Platform"/>
            <consortium name="The Broad Institute Genome Sequencing Center for Infectious Disease"/>
            <person name="Feldgarden M."/>
            <person name="Kirby J."/>
            <person name="Kosoy M."/>
            <person name="Birtles R."/>
            <person name="Probert W.S."/>
            <person name="Chiaraviglio L."/>
            <person name="Young S.K."/>
            <person name="Zeng Q."/>
            <person name="Gargeya S."/>
            <person name="Fitzgerald M."/>
            <person name="Haas B."/>
            <person name="Abouelleil A."/>
            <person name="Alvarado L."/>
            <person name="Arachchi H.M."/>
            <person name="Berlin A."/>
            <person name="Chapman S.B."/>
            <person name="Gearin G."/>
            <person name="Goldberg J."/>
            <person name="Griggs A."/>
            <person name="Gujja S."/>
            <person name="Hansen M."/>
            <person name="Heiman D."/>
            <person name="Howarth C."/>
            <person name="Larimer J."/>
            <person name="Lui A."/>
            <person name="MacDonald P.J.P."/>
            <person name="McCowen C."/>
            <person name="Montmayeur A."/>
            <person name="Murphy C."/>
            <person name="Neiman D."/>
            <person name="Pearson M."/>
            <person name="Priest M."/>
            <person name="Roberts A."/>
            <person name="Saif S."/>
            <person name="Shea T."/>
            <person name="Sisk P."/>
            <person name="Stolte C."/>
            <person name="Sykes S."/>
            <person name="Wortman J."/>
            <person name="Nusbaum C."/>
            <person name="Birren B."/>
        </authorList>
    </citation>
    <scope>NUCLEOTIDE SEQUENCE [LARGE SCALE GENOMIC DNA]</scope>
    <source>
        <strain evidence="1 2">Re6043vi</strain>
    </source>
</reference>
<dbReference type="InterPro" id="IPR010593">
    <property type="entry name" value="DUF1159"/>
</dbReference>
<evidence type="ECO:0000313" key="1">
    <source>
        <dbReference type="EMBL" id="EJF84079.1"/>
    </source>
</evidence>
<accession>A0ABP2QPA9</accession>
<name>A0ABP2QPA9_BAREL</name>
<evidence type="ECO:0008006" key="3">
    <source>
        <dbReference type="Google" id="ProtNLM"/>
    </source>
</evidence>
<protein>
    <recommendedName>
        <fullName evidence="3">DUF721 domain-containing protein</fullName>
    </recommendedName>
</protein>
<evidence type="ECO:0000313" key="2">
    <source>
        <dbReference type="Proteomes" id="UP000008942"/>
    </source>
</evidence>
<comment type="caution">
    <text evidence="1">The sequence shown here is derived from an EMBL/GenBank/DDBJ whole genome shotgun (WGS) entry which is preliminary data.</text>
</comment>
<gene>
    <name evidence="1" type="ORF">MCU_00747</name>
</gene>
<dbReference type="EMBL" id="AILW01000003">
    <property type="protein sequence ID" value="EJF84079.1"/>
    <property type="molecule type" value="Genomic_DNA"/>
</dbReference>
<dbReference type="PIRSF" id="PIRSF032064">
    <property type="entry name" value="UCP032064"/>
    <property type="match status" value="1"/>
</dbReference>
<dbReference type="InterPro" id="IPR007922">
    <property type="entry name" value="DciA-like"/>
</dbReference>
<dbReference type="Proteomes" id="UP000008942">
    <property type="component" value="Unassembled WGS sequence"/>
</dbReference>
<proteinExistence type="predicted"/>
<keyword evidence="2" id="KW-1185">Reference proteome</keyword>
<sequence length="172" mass="20053">MNNDLKMRKKLKKHAFYSLSETVLKILDPVLRKRTGLNVALIEHWPQIAGYDISKHTIPLKIIWKRRADQEEVFKPATLVVACEGFAALKLMHETEELLHRINGFFGYIAIDRIKVEQRSVSIFMNHGPLKPTLREQDKKYLEKMLEGVEDKSLRQSLYKLGCCIFSEKNNK</sequence>